<name>A0AAQ0J9A6_ENTAS</name>
<dbReference type="EMBL" id="CP080107">
    <property type="protein sequence ID" value="QYD27232.1"/>
    <property type="molecule type" value="Genomic_DNA"/>
</dbReference>
<organism evidence="3 4">
    <name type="scientific">Enterobacter asburiae</name>
    <dbReference type="NCBI Taxonomy" id="61645"/>
    <lineage>
        <taxon>Bacteria</taxon>
        <taxon>Pseudomonadati</taxon>
        <taxon>Pseudomonadota</taxon>
        <taxon>Gammaproteobacteria</taxon>
        <taxon>Enterobacterales</taxon>
        <taxon>Enterobacteriaceae</taxon>
        <taxon>Enterobacter</taxon>
        <taxon>Enterobacter cloacae complex</taxon>
    </lineage>
</organism>
<evidence type="ECO:0000313" key="3">
    <source>
        <dbReference type="EMBL" id="QYD27316.1"/>
    </source>
</evidence>
<protein>
    <submittedName>
        <fullName evidence="3">Uncharacterized protein</fullName>
    </submittedName>
</protein>
<evidence type="ECO:0000313" key="1">
    <source>
        <dbReference type="EMBL" id="QYD26188.1"/>
    </source>
</evidence>
<evidence type="ECO:0000313" key="4">
    <source>
        <dbReference type="Proteomes" id="UP000826990"/>
    </source>
</evidence>
<accession>A0AAQ0J9A6</accession>
<reference evidence="3" key="1">
    <citation type="submission" date="2021-07" db="EMBL/GenBank/DDBJ databases">
        <title>Characterization of Emerging Pathogens Carrying KPC-2 Gene in IncP-6 Plasmids Isolated from Urban Sewage in Argentina.</title>
        <authorList>
            <person name="Ghiglione B."/>
            <person name="Haim M.S."/>
            <person name="Dropa M."/>
        </authorList>
    </citation>
    <scope>NUCLEOTIDE SEQUENCE</scope>
    <source>
        <strain evidence="3">WW-19C</strain>
    </source>
</reference>
<sequence length="107" mass="12015">MDTVIFNNNEDAYKKWLNDNPEGYVVNLLEKAKGTASKSDINSTCLHHVNCFAINPLVSDKEKTGFTTGQYQKICSVSEESAYNKAKELTGLTTIKRCSFCFKHVDI</sequence>
<evidence type="ECO:0000313" key="2">
    <source>
        <dbReference type="EMBL" id="QYD27232.1"/>
    </source>
</evidence>
<gene>
    <name evidence="2" type="ORF">KZX48_02010</name>
    <name evidence="3" type="ORF">KZX48_02460</name>
    <name evidence="1" type="ORF">KZX48_19615</name>
</gene>
<proteinExistence type="predicted"/>
<dbReference type="Proteomes" id="UP000826990">
    <property type="component" value="Chromosome"/>
</dbReference>
<dbReference type="EMBL" id="CP080107">
    <property type="protein sequence ID" value="QYD26188.1"/>
    <property type="molecule type" value="Genomic_DNA"/>
</dbReference>
<dbReference type="RefSeq" id="WP_016240325.1">
    <property type="nucleotide sequence ID" value="NZ_CP080107.1"/>
</dbReference>
<dbReference type="AlphaFoldDB" id="A0AAQ0J9A6"/>
<dbReference type="EMBL" id="CP080107">
    <property type="protein sequence ID" value="QYD27316.1"/>
    <property type="molecule type" value="Genomic_DNA"/>
</dbReference>